<evidence type="ECO:0000259" key="2">
    <source>
        <dbReference type="Pfam" id="PF24545"/>
    </source>
</evidence>
<evidence type="ECO:0000313" key="4">
    <source>
        <dbReference type="Proteomes" id="UP000006174"/>
    </source>
</evidence>
<dbReference type="OMA" id="GHTISMW"/>
<protein>
    <recommendedName>
        <fullName evidence="2">TPPC8 first Ig-like domain-containing protein</fullName>
    </recommendedName>
</protein>
<feature type="region of interest" description="Disordered" evidence="1">
    <location>
        <begin position="757"/>
        <end position="777"/>
    </location>
</feature>
<dbReference type="eggNOG" id="KOG1938">
    <property type="taxonomic scope" value="Eukaryota"/>
</dbReference>
<feature type="region of interest" description="Disordered" evidence="1">
    <location>
        <begin position="1077"/>
        <end position="1103"/>
    </location>
</feature>
<dbReference type="Pfam" id="PF24545">
    <property type="entry name" value="Ig_TPPC8_1st"/>
    <property type="match status" value="1"/>
</dbReference>
<feature type="compositionally biased region" description="Basic and acidic residues" evidence="1">
    <location>
        <begin position="131"/>
        <end position="144"/>
    </location>
</feature>
<dbReference type="EMBL" id="CAGI01000155">
    <property type="protein sequence ID" value="CCF50493.1"/>
    <property type="molecule type" value="Genomic_DNA"/>
</dbReference>
<reference evidence="3 4" key="1">
    <citation type="journal article" date="2012" name="Plant Cell">
        <title>Genome comparison of barley and maize smut fungi reveals targeted loss of RNA silencing components and species-specific presence of transposable elements.</title>
        <authorList>
            <person name="Laurie J.D."/>
            <person name="Ali S."/>
            <person name="Linning R."/>
            <person name="Mannhaupt G."/>
            <person name="Wong P."/>
            <person name="Gueldener U."/>
            <person name="Muensterkoetter M."/>
            <person name="Moore R."/>
            <person name="Kahmann R."/>
            <person name="Bakkeren G."/>
            <person name="Schirawski J."/>
        </authorList>
    </citation>
    <scope>NUCLEOTIDE SEQUENCE [LARGE SCALE GENOMIC DNA]</scope>
    <source>
        <strain evidence="4">Uh4875-4</strain>
    </source>
</reference>
<proteinExistence type="predicted"/>
<sequence>MSDLRIHAALAPRVAVLSSPDVDRIIQFNNIPDLPTLLRPFESSVERLSVRTSQLETRICDRFPLRFDPYSLFNPDATHDLSSQPRASAVGRSNEELLDRVNQLIAANIKGWVASVPCLTASPSTHSTANTKEKGGEDEEKSRGEALDEVLLELQRSTVEEATPWFTAVQQLVFSQRTIAKHESFGHPVAILLAVSSASPDPMNDFAKLYETSCQQNPFAKHPYINPDTLKYYVLIHDVRTSGSDLAGSKELLDQIKRVYGLHCCLLTINSASDDRAEVPASLAGLWTPYLSNSPSNPTTTTTTTTPTPEGIGLYLDEEDLKRIRNFIRELTAQSIVPFMERYVQHMGEYLANSRKGLTNRLFGASRKLFSSSSSTNSSSTNSGLATAGGYDAQSEFYPYSSIEAQTRRLADFAFTIRDYKLAASMYDMGRKDFSGDKAHKHAAGATEMFGLSHLMLIFATRGGVVDVDSYLSQACTEYSFRSGPGMRVEETYALRATLLYYEAYRLLSYLRPAPPALLGMALSCEEVLSPLLLEQAALSCLQTKPKPALRKFAFHLVSAAHKYQACGQKLLSLRCYAQAALVYKNKGWLMVETHIERELGLQAYNEGDMDAAVEHLLRLIRVSEGNERDNEQQSSLREVVEAYRFSRRERVRLGSQGEVFVAKSARLRFGAGELVGDAGGEEVWEELEERLVDVGLGERTMGNGRKKRRKRPASKSSGQGGEVAVGQSFALEVVVRNPLGVELSIDEIKPVLQRDDSPLSAEEYESETLPPLTLGPHEHRPMRIALRVNTEAKHLRITKLDFRLAETIHLTQKLEKKGRRLNGNKDERTSISYAPDTSLVVSVHATRPTLRAKFVDAPKEMYLGEERRCKVVIKNQGNVTVDDVRSLCSHPSIATFSAASDQGRELEVRNDLETAPPEFVLDSEGTIELQPGEEREVELLVRPTVLGDLSLAWLLAFSPADGEETYTCRLAVSLRVEQAVEVSVETKTKRGRELQHEVMVEITNCLATKEVRLDGFSVLSPRWCIRPTKEEGKREEVVIGPKQTWRGGLTISTNATAGGAEEGEKYTETKLQDLLLSRDRKRRPPPPVSLHQSSTTLGPNRLPAPLPTSVYVESRKEWKKATLSTLLSTMPARERENILTLLNTGEFDLSAHFSLSASQTRESRSGSVCLFALSPGPSRSTIRAITHPKLEDAAGDKSKIRSLYAQTVREKATLLQNILTSPLNTETNPVVVHTEVKEGEKIEFIVRNFSDLLEARVEVQLEDGQEEGEEGQWVGRKTLRCNTVLAGEVRVLEALRRGEGGRVRYGVVVETFLGSAEDDGERVLVARYAEQH</sequence>
<feature type="region of interest" description="Disordered" evidence="1">
    <location>
        <begin position="699"/>
        <end position="723"/>
    </location>
</feature>
<dbReference type="GO" id="GO:1990072">
    <property type="term" value="C:TRAPPIII protein complex"/>
    <property type="evidence" value="ECO:0007669"/>
    <property type="project" value="TreeGrafter"/>
</dbReference>
<feature type="region of interest" description="Disordered" evidence="1">
    <location>
        <begin position="123"/>
        <end position="144"/>
    </location>
</feature>
<dbReference type="Proteomes" id="UP000006174">
    <property type="component" value="Unassembled WGS sequence"/>
</dbReference>
<dbReference type="STRING" id="1128400.I2FUA0"/>
<feature type="compositionally biased region" description="Basic residues" evidence="1">
    <location>
        <begin position="705"/>
        <end position="714"/>
    </location>
</feature>
<name>I2FUA0_USTHO</name>
<evidence type="ECO:0000256" key="1">
    <source>
        <dbReference type="SAM" id="MobiDB-lite"/>
    </source>
</evidence>
<feature type="domain" description="TPPC8 first Ig-like" evidence="2">
    <location>
        <begin position="683"/>
        <end position="863"/>
    </location>
</feature>
<gene>
    <name evidence="3" type="ORF">UHOR_05675</name>
</gene>
<dbReference type="PANTHER" id="PTHR12975">
    <property type="entry name" value="TRANSPORT PROTEIN TRAPP"/>
    <property type="match status" value="1"/>
</dbReference>
<organism evidence="3 4">
    <name type="scientific">Ustilago hordei</name>
    <name type="common">Barley covered smut fungus</name>
    <dbReference type="NCBI Taxonomy" id="120017"/>
    <lineage>
        <taxon>Eukaryota</taxon>
        <taxon>Fungi</taxon>
        <taxon>Dikarya</taxon>
        <taxon>Basidiomycota</taxon>
        <taxon>Ustilaginomycotina</taxon>
        <taxon>Ustilaginomycetes</taxon>
        <taxon>Ustilaginales</taxon>
        <taxon>Ustilaginaceae</taxon>
        <taxon>Ustilago</taxon>
    </lineage>
</organism>
<keyword evidence="4" id="KW-1185">Reference proteome</keyword>
<dbReference type="HOGENOM" id="CLU_004823_3_0_1"/>
<dbReference type="Pfam" id="PF12739">
    <property type="entry name" value="TRAPPC-Trs85"/>
    <property type="match status" value="1"/>
</dbReference>
<accession>I2FUA0</accession>
<comment type="caution">
    <text evidence="3">The sequence shown here is derived from an EMBL/GenBank/DDBJ whole genome shotgun (WGS) entry which is preliminary data.</text>
</comment>
<dbReference type="InterPro" id="IPR024420">
    <property type="entry name" value="TRAPP_III_complex_Trs85"/>
</dbReference>
<dbReference type="InterPro" id="IPR058541">
    <property type="entry name" value="Ig_TPPC8_1st"/>
</dbReference>
<dbReference type="PANTHER" id="PTHR12975:SF6">
    <property type="entry name" value="TRAFFICKING PROTEIN PARTICLE COMPLEX SUBUNIT 8"/>
    <property type="match status" value="1"/>
</dbReference>
<evidence type="ECO:0000313" key="3">
    <source>
        <dbReference type="EMBL" id="CCF50493.1"/>
    </source>
</evidence>